<evidence type="ECO:0000313" key="2">
    <source>
        <dbReference type="Proteomes" id="UP000003751"/>
    </source>
</evidence>
<evidence type="ECO:0000313" key="1">
    <source>
        <dbReference type="EMBL" id="EFW93544.1"/>
    </source>
</evidence>
<dbReference type="EMBL" id="AEMG01000003">
    <property type="protein sequence ID" value="EFW93544.1"/>
    <property type="molecule type" value="Genomic_DNA"/>
</dbReference>
<gene>
    <name evidence="1" type="ORF">ZOD2009_03997</name>
</gene>
<reference evidence="1 2" key="1">
    <citation type="journal article" date="2014" name="ISME J.">
        <title>Trehalose/2-sulfotrehalose biosynthesis and glycine-betaine uptake are widely spread mechanisms for osmoadaptation in the Halobacteriales.</title>
        <authorList>
            <person name="Youssef N.H."/>
            <person name="Savage-Ashlock K.N."/>
            <person name="McCully A.L."/>
            <person name="Luedtke B."/>
            <person name="Shaw E.I."/>
            <person name="Hoff W.D."/>
            <person name="Elshahed M.S."/>
        </authorList>
    </citation>
    <scope>NUCLEOTIDE SEQUENCE [LARGE SCALE GENOMIC DNA]</scope>
    <source>
        <strain evidence="1 2">DX253</strain>
    </source>
</reference>
<comment type="caution">
    <text evidence="1">The sequence shown here is derived from an EMBL/GenBank/DDBJ whole genome shotgun (WGS) entry which is preliminary data.</text>
</comment>
<sequence length="62" mass="7003">MKRDRDGLFRLKGSERRTTRYQVGFRASVAEDGTITGSPGIDVERDDADGEDRLDDIRLLFG</sequence>
<protein>
    <submittedName>
        <fullName evidence="1">Uncharacterized protein</fullName>
    </submittedName>
</protein>
<name>E7QPP2_HALPU</name>
<dbReference type="RefSeq" id="WP_007977254.1">
    <property type="nucleotide sequence ID" value="NZ_AEMG01000003.1"/>
</dbReference>
<proteinExistence type="predicted"/>
<accession>E7QPP2</accession>
<organism evidence="1 2">
    <name type="scientific">Haladaptatus paucihalophilus DX253</name>
    <dbReference type="NCBI Taxonomy" id="797209"/>
    <lineage>
        <taxon>Archaea</taxon>
        <taxon>Methanobacteriati</taxon>
        <taxon>Methanobacteriota</taxon>
        <taxon>Stenosarchaea group</taxon>
        <taxon>Halobacteria</taxon>
        <taxon>Halobacteriales</taxon>
        <taxon>Haladaptataceae</taxon>
        <taxon>Haladaptatus</taxon>
    </lineage>
</organism>
<dbReference type="AlphaFoldDB" id="E7QPP2"/>
<dbReference type="Proteomes" id="UP000003751">
    <property type="component" value="Unassembled WGS sequence"/>
</dbReference>
<dbReference type="PATRIC" id="fig|797209.4.peg.786"/>